<reference evidence="2" key="1">
    <citation type="journal article" date="2014" name="Front. Microbiol.">
        <title>High frequency of phylogenetically diverse reductive dehalogenase-homologous genes in deep subseafloor sedimentary metagenomes.</title>
        <authorList>
            <person name="Kawai M."/>
            <person name="Futagami T."/>
            <person name="Toyoda A."/>
            <person name="Takaki Y."/>
            <person name="Nishi S."/>
            <person name="Hori S."/>
            <person name="Arai W."/>
            <person name="Tsubouchi T."/>
            <person name="Morono Y."/>
            <person name="Uchiyama I."/>
            <person name="Ito T."/>
            <person name="Fujiyama A."/>
            <person name="Inagaki F."/>
            <person name="Takami H."/>
        </authorList>
    </citation>
    <scope>NUCLEOTIDE SEQUENCE</scope>
    <source>
        <strain evidence="2">Expedition CK06-06</strain>
    </source>
</reference>
<dbReference type="AlphaFoldDB" id="X1AKX4"/>
<evidence type="ECO:0000256" key="1">
    <source>
        <dbReference type="SAM" id="Coils"/>
    </source>
</evidence>
<dbReference type="EMBL" id="BART01008193">
    <property type="protein sequence ID" value="GAG70187.1"/>
    <property type="molecule type" value="Genomic_DNA"/>
</dbReference>
<gene>
    <name evidence="2" type="ORF">S01H4_18477</name>
</gene>
<name>X1AKX4_9ZZZZ</name>
<evidence type="ECO:0000313" key="2">
    <source>
        <dbReference type="EMBL" id="GAG70187.1"/>
    </source>
</evidence>
<accession>X1AKX4</accession>
<keyword evidence="1" id="KW-0175">Coiled coil</keyword>
<proteinExistence type="predicted"/>
<sequence>MKRFCLSKSYSENVYNQILNDINQFYDLWKPLENALCIDLEVVNTPNKDILDMREQIVKLEKENKAIHEERTKFKEKISKLEELTSKIPNLLEAYESVKTLLSENLKDISDKEIIETLGIETPKEPTTKKL</sequence>
<protein>
    <submittedName>
        <fullName evidence="2">Uncharacterized protein</fullName>
    </submittedName>
</protein>
<comment type="caution">
    <text evidence="2">The sequence shown here is derived from an EMBL/GenBank/DDBJ whole genome shotgun (WGS) entry which is preliminary data.</text>
</comment>
<organism evidence="2">
    <name type="scientific">marine sediment metagenome</name>
    <dbReference type="NCBI Taxonomy" id="412755"/>
    <lineage>
        <taxon>unclassified sequences</taxon>
        <taxon>metagenomes</taxon>
        <taxon>ecological metagenomes</taxon>
    </lineage>
</organism>
<feature type="coiled-coil region" evidence="1">
    <location>
        <begin position="50"/>
        <end position="84"/>
    </location>
</feature>